<accession>A0A1C0Y5J9</accession>
<evidence type="ECO:0000256" key="3">
    <source>
        <dbReference type="ARBA" id="ARBA00022989"/>
    </source>
</evidence>
<dbReference type="PROSITE" id="PS01218">
    <property type="entry name" value="TATC"/>
    <property type="match status" value="1"/>
</dbReference>
<gene>
    <name evidence="5" type="primary">tatC</name>
    <name evidence="7" type="ORF">A6M13_07150</name>
</gene>
<dbReference type="InterPro" id="IPR002033">
    <property type="entry name" value="TatC"/>
</dbReference>
<dbReference type="PANTHER" id="PTHR30371">
    <property type="entry name" value="SEC-INDEPENDENT PROTEIN TRANSLOCASE PROTEIN TATC"/>
    <property type="match status" value="1"/>
</dbReference>
<dbReference type="GO" id="GO:0043953">
    <property type="term" value="P:protein transport by the Tat complex"/>
    <property type="evidence" value="ECO:0007669"/>
    <property type="project" value="UniProtKB-UniRule"/>
</dbReference>
<feature type="transmembrane region" description="Helical" evidence="5">
    <location>
        <begin position="20"/>
        <end position="44"/>
    </location>
</feature>
<dbReference type="PANTHER" id="PTHR30371:SF0">
    <property type="entry name" value="SEC-INDEPENDENT PROTEIN TRANSLOCASE PROTEIN TATC, CHLOROPLASTIC-RELATED"/>
    <property type="match status" value="1"/>
</dbReference>
<keyword evidence="5" id="KW-0811">Translocation</keyword>
<feature type="transmembrane region" description="Helical" evidence="5">
    <location>
        <begin position="192"/>
        <end position="207"/>
    </location>
</feature>
<dbReference type="GO" id="GO:0033281">
    <property type="term" value="C:TAT protein transport complex"/>
    <property type="evidence" value="ECO:0007669"/>
    <property type="project" value="UniProtKB-UniRule"/>
</dbReference>
<evidence type="ECO:0000313" key="7">
    <source>
        <dbReference type="EMBL" id="OCS82459.1"/>
    </source>
</evidence>
<feature type="coiled-coil region" evidence="6">
    <location>
        <begin position="238"/>
        <end position="270"/>
    </location>
</feature>
<keyword evidence="2 5" id="KW-0812">Transmembrane</keyword>
<dbReference type="PRINTS" id="PR01840">
    <property type="entry name" value="TATCFAMILY"/>
</dbReference>
<feature type="transmembrane region" description="Helical" evidence="5">
    <location>
        <begin position="160"/>
        <end position="180"/>
    </location>
</feature>
<evidence type="ECO:0000256" key="1">
    <source>
        <dbReference type="ARBA" id="ARBA00004141"/>
    </source>
</evidence>
<keyword evidence="5" id="KW-1003">Cell membrane</keyword>
<feature type="transmembrane region" description="Helical" evidence="5">
    <location>
        <begin position="213"/>
        <end position="234"/>
    </location>
</feature>
<dbReference type="Proteomes" id="UP000093199">
    <property type="component" value="Unassembled WGS sequence"/>
</dbReference>
<name>A0A1C0Y5J9_9BACL</name>
<protein>
    <recommendedName>
        <fullName evidence="5">Sec-independent protein translocase protein TatC</fullName>
    </recommendedName>
</protein>
<feature type="transmembrane region" description="Helical" evidence="5">
    <location>
        <begin position="64"/>
        <end position="91"/>
    </location>
</feature>
<evidence type="ECO:0000256" key="2">
    <source>
        <dbReference type="ARBA" id="ARBA00022692"/>
    </source>
</evidence>
<keyword evidence="3 5" id="KW-1133">Transmembrane helix</keyword>
<keyword evidence="5" id="KW-0813">Transport</keyword>
<comment type="function">
    <text evidence="5">Part of the twin-arginine translocation (Tat) system that transports large folded proteins containing a characteristic twin-arginine motif in their signal peptide across membranes.</text>
</comment>
<comment type="subunit">
    <text evidence="5">Forms a complex with TatA.</text>
</comment>
<dbReference type="Pfam" id="PF00902">
    <property type="entry name" value="TatC"/>
    <property type="match status" value="1"/>
</dbReference>
<reference evidence="7 8" key="1">
    <citation type="submission" date="2016-07" db="EMBL/GenBank/DDBJ databases">
        <title>Caryophanon tenue genome sequencing.</title>
        <authorList>
            <person name="Verma A."/>
            <person name="Pal Y."/>
            <person name="Krishnamurthi S."/>
        </authorList>
    </citation>
    <scope>NUCLEOTIDE SEQUENCE [LARGE SCALE GENOMIC DNA]</scope>
    <source>
        <strain evidence="7 8">DSM 14152</strain>
    </source>
</reference>
<dbReference type="HAMAP" id="MF_00902">
    <property type="entry name" value="TatC"/>
    <property type="match status" value="1"/>
</dbReference>
<keyword evidence="5" id="KW-0653">Protein transport</keyword>
<evidence type="ECO:0000256" key="6">
    <source>
        <dbReference type="SAM" id="Coils"/>
    </source>
</evidence>
<dbReference type="NCBIfam" id="TIGR00945">
    <property type="entry name" value="tatC"/>
    <property type="match status" value="1"/>
</dbReference>
<sequence>MERRELTVVEHLEELRKRLFTVALFFVAAMIAGFFIAEPIIRYIQYSDEAQQLTLNAFSPLDPLAIYFQVIFIVAFVLSSPVLLYQLWAFIRPGLHEQEQKATLAYIPFIFLLFLGGLAFSYYVLFPFVMRFTFELSNRLDITQTIGIHEYFSFLFKLTLPFGFLFQLPVVLLFLARIGVLNPDTMVKMRKYAYFALFVAAAIIAPPELISHLIVSVPLFILYEVSIIISRVGYRKFLKAEAQRLHEQQLRDEELREQEQRQLIEEALAEQRRQIEAANK</sequence>
<dbReference type="GO" id="GO:0065002">
    <property type="term" value="P:intracellular protein transmembrane transport"/>
    <property type="evidence" value="ECO:0007669"/>
    <property type="project" value="TreeGrafter"/>
</dbReference>
<organism evidence="7 8">
    <name type="scientific">Caryophanon tenue</name>
    <dbReference type="NCBI Taxonomy" id="33978"/>
    <lineage>
        <taxon>Bacteria</taxon>
        <taxon>Bacillati</taxon>
        <taxon>Bacillota</taxon>
        <taxon>Bacilli</taxon>
        <taxon>Bacillales</taxon>
        <taxon>Caryophanaceae</taxon>
        <taxon>Caryophanon</taxon>
    </lineage>
</organism>
<proteinExistence type="inferred from homology"/>
<evidence type="ECO:0000256" key="4">
    <source>
        <dbReference type="ARBA" id="ARBA00023136"/>
    </source>
</evidence>
<feature type="transmembrane region" description="Helical" evidence="5">
    <location>
        <begin position="103"/>
        <end position="125"/>
    </location>
</feature>
<evidence type="ECO:0000256" key="5">
    <source>
        <dbReference type="HAMAP-Rule" id="MF_00902"/>
    </source>
</evidence>
<dbReference type="AlphaFoldDB" id="A0A1C0Y5J9"/>
<keyword evidence="6" id="KW-0175">Coiled coil</keyword>
<keyword evidence="4 5" id="KW-0472">Membrane</keyword>
<comment type="subcellular location">
    <subcellularLocation>
        <location evidence="5">Cell membrane</location>
        <topology evidence="5">Multi-pass membrane protein</topology>
    </subcellularLocation>
    <subcellularLocation>
        <location evidence="1">Membrane</location>
        <topology evidence="1">Multi-pass membrane protein</topology>
    </subcellularLocation>
</comment>
<evidence type="ECO:0000313" key="8">
    <source>
        <dbReference type="Proteomes" id="UP000093199"/>
    </source>
</evidence>
<dbReference type="InterPro" id="IPR019820">
    <property type="entry name" value="Sec-indep_translocase_CS"/>
</dbReference>
<comment type="similarity">
    <text evidence="5">Belongs to the TatC family.</text>
</comment>
<keyword evidence="8" id="KW-1185">Reference proteome</keyword>
<comment type="caution">
    <text evidence="7">The sequence shown here is derived from an EMBL/GenBank/DDBJ whole genome shotgun (WGS) entry which is preliminary data.</text>
</comment>
<dbReference type="RefSeq" id="WP_066548428.1">
    <property type="nucleotide sequence ID" value="NZ_MASJ01000041.1"/>
</dbReference>
<dbReference type="STRING" id="33978.A6M13_07150"/>
<dbReference type="OrthoDB" id="9777044at2"/>
<dbReference type="EMBL" id="MASJ01000041">
    <property type="protein sequence ID" value="OCS82459.1"/>
    <property type="molecule type" value="Genomic_DNA"/>
</dbReference>
<dbReference type="GO" id="GO:0009977">
    <property type="term" value="F:proton motive force dependent protein transmembrane transporter activity"/>
    <property type="evidence" value="ECO:0007669"/>
    <property type="project" value="TreeGrafter"/>
</dbReference>